<sequence>INIGVTTGVLPITGVPLPFVSFGGSSLLFAMMGMGIVLNISQYCGSPHAGFAGSGRSAGSRERGNMGMR</sequence>
<comment type="function">
    <text evidence="16">Peptidoglycan polymerase that is essential for cell division.</text>
</comment>
<keyword evidence="5" id="KW-0133">Cell shape</keyword>
<comment type="subcellular location">
    <subcellularLocation>
        <location evidence="1">Membrane</location>
        <topology evidence="1">Multi-pass membrane protein</topology>
    </subcellularLocation>
</comment>
<evidence type="ECO:0000256" key="3">
    <source>
        <dbReference type="ARBA" id="ARBA00022679"/>
    </source>
</evidence>
<dbReference type="GO" id="GO:0015648">
    <property type="term" value="F:lipid-linked peptidoglycan transporter activity"/>
    <property type="evidence" value="ECO:0007669"/>
    <property type="project" value="TreeGrafter"/>
</dbReference>
<keyword evidence="4 17" id="KW-0812">Transmembrane</keyword>
<evidence type="ECO:0000256" key="14">
    <source>
        <dbReference type="ARBA" id="ARBA00044770"/>
    </source>
</evidence>
<comment type="similarity">
    <text evidence="11">Belongs to the SEDS family. FtsW subfamily.</text>
</comment>
<dbReference type="Proteomes" id="UP000315217">
    <property type="component" value="Unassembled WGS sequence"/>
</dbReference>
<organism evidence="18 19">
    <name type="scientific">Candidatus Segetimicrobium genomatis</name>
    <dbReference type="NCBI Taxonomy" id="2569760"/>
    <lineage>
        <taxon>Bacteria</taxon>
        <taxon>Bacillati</taxon>
        <taxon>Candidatus Sysuimicrobiota</taxon>
        <taxon>Candidatus Sysuimicrobiia</taxon>
        <taxon>Candidatus Sysuimicrobiales</taxon>
        <taxon>Candidatus Segetimicrobiaceae</taxon>
        <taxon>Candidatus Segetimicrobium</taxon>
    </lineage>
</organism>
<feature type="non-terminal residue" evidence="18">
    <location>
        <position position="1"/>
    </location>
</feature>
<dbReference type="EMBL" id="VBAI01000074">
    <property type="protein sequence ID" value="TMJ11221.1"/>
    <property type="molecule type" value="Genomic_DNA"/>
</dbReference>
<evidence type="ECO:0000256" key="2">
    <source>
        <dbReference type="ARBA" id="ARBA00022676"/>
    </source>
</evidence>
<evidence type="ECO:0000256" key="17">
    <source>
        <dbReference type="SAM" id="Phobius"/>
    </source>
</evidence>
<evidence type="ECO:0000256" key="8">
    <source>
        <dbReference type="ARBA" id="ARBA00023136"/>
    </source>
</evidence>
<dbReference type="GO" id="GO:0008360">
    <property type="term" value="P:regulation of cell shape"/>
    <property type="evidence" value="ECO:0007669"/>
    <property type="project" value="UniProtKB-KW"/>
</dbReference>
<evidence type="ECO:0000256" key="7">
    <source>
        <dbReference type="ARBA" id="ARBA00022989"/>
    </source>
</evidence>
<dbReference type="AlphaFoldDB" id="A0A537LT89"/>
<dbReference type="GO" id="GO:0051301">
    <property type="term" value="P:cell division"/>
    <property type="evidence" value="ECO:0007669"/>
    <property type="project" value="InterPro"/>
</dbReference>
<dbReference type="Pfam" id="PF01098">
    <property type="entry name" value="FTSW_RODA_SPOVE"/>
    <property type="match status" value="1"/>
</dbReference>
<comment type="caution">
    <text evidence="18">The sequence shown here is derived from an EMBL/GenBank/DDBJ whole genome shotgun (WGS) entry which is preliminary data.</text>
</comment>
<dbReference type="GO" id="GO:0005886">
    <property type="term" value="C:plasma membrane"/>
    <property type="evidence" value="ECO:0007669"/>
    <property type="project" value="TreeGrafter"/>
</dbReference>
<keyword evidence="8 17" id="KW-0472">Membrane</keyword>
<keyword evidence="3" id="KW-0808">Transferase</keyword>
<dbReference type="GO" id="GO:0009252">
    <property type="term" value="P:peptidoglycan biosynthetic process"/>
    <property type="evidence" value="ECO:0007669"/>
    <property type="project" value="UniProtKB-KW"/>
</dbReference>
<evidence type="ECO:0000313" key="19">
    <source>
        <dbReference type="Proteomes" id="UP000315217"/>
    </source>
</evidence>
<protein>
    <recommendedName>
        <fullName evidence="12">Probable peptidoglycan glycosyltransferase FtsW</fullName>
        <ecNumber evidence="14">2.4.99.28</ecNumber>
    </recommendedName>
    <alternativeName>
        <fullName evidence="13">Cell division protein FtsW</fullName>
    </alternativeName>
    <alternativeName>
        <fullName evidence="10">Cell wall polymerase</fullName>
    </alternativeName>
    <alternativeName>
        <fullName evidence="9">Peptidoglycan polymerase</fullName>
    </alternativeName>
</protein>
<dbReference type="EC" id="2.4.99.28" evidence="14"/>
<keyword evidence="7 17" id="KW-1133">Transmembrane helix</keyword>
<keyword evidence="2" id="KW-0328">Glycosyltransferase</keyword>
<dbReference type="GO" id="GO:0008955">
    <property type="term" value="F:peptidoglycan glycosyltransferase activity"/>
    <property type="evidence" value="ECO:0007669"/>
    <property type="project" value="UniProtKB-EC"/>
</dbReference>
<proteinExistence type="inferred from homology"/>
<evidence type="ECO:0000313" key="18">
    <source>
        <dbReference type="EMBL" id="TMJ11221.1"/>
    </source>
</evidence>
<accession>A0A537LT89</accession>
<evidence type="ECO:0000256" key="13">
    <source>
        <dbReference type="ARBA" id="ARBA00041418"/>
    </source>
</evidence>
<reference evidence="18 19" key="1">
    <citation type="journal article" date="2019" name="Nat. Microbiol.">
        <title>Mediterranean grassland soil C-N compound turnover is dependent on rainfall and depth, and is mediated by genomically divergent microorganisms.</title>
        <authorList>
            <person name="Diamond S."/>
            <person name="Andeer P.F."/>
            <person name="Li Z."/>
            <person name="Crits-Christoph A."/>
            <person name="Burstein D."/>
            <person name="Anantharaman K."/>
            <person name="Lane K.R."/>
            <person name="Thomas B.C."/>
            <person name="Pan C."/>
            <person name="Northen T.R."/>
            <person name="Banfield J.F."/>
        </authorList>
    </citation>
    <scope>NUCLEOTIDE SEQUENCE [LARGE SCALE GENOMIC DNA]</scope>
    <source>
        <strain evidence="18">NP_1</strain>
    </source>
</reference>
<evidence type="ECO:0000256" key="6">
    <source>
        <dbReference type="ARBA" id="ARBA00022984"/>
    </source>
</evidence>
<dbReference type="PANTHER" id="PTHR30474">
    <property type="entry name" value="CELL CYCLE PROTEIN"/>
    <property type="match status" value="1"/>
</dbReference>
<dbReference type="GO" id="GO:0032153">
    <property type="term" value="C:cell division site"/>
    <property type="evidence" value="ECO:0007669"/>
    <property type="project" value="TreeGrafter"/>
</dbReference>
<dbReference type="PANTHER" id="PTHR30474:SF2">
    <property type="entry name" value="PEPTIDOGLYCAN GLYCOSYLTRANSFERASE FTSW-RELATED"/>
    <property type="match status" value="1"/>
</dbReference>
<feature type="transmembrane region" description="Helical" evidence="17">
    <location>
        <begin position="19"/>
        <end position="38"/>
    </location>
</feature>
<comment type="catalytic activity">
    <reaction evidence="15">
        <text>[GlcNAc-(1-&gt;4)-Mur2Ac(oyl-L-Ala-gamma-D-Glu-L-Lys-D-Ala-D-Ala)](n)-di-trans,octa-cis-undecaprenyl diphosphate + beta-D-GlcNAc-(1-&gt;4)-Mur2Ac(oyl-L-Ala-gamma-D-Glu-L-Lys-D-Ala-D-Ala)-di-trans,octa-cis-undecaprenyl diphosphate = [GlcNAc-(1-&gt;4)-Mur2Ac(oyl-L-Ala-gamma-D-Glu-L-Lys-D-Ala-D-Ala)](n+1)-di-trans,octa-cis-undecaprenyl diphosphate + di-trans,octa-cis-undecaprenyl diphosphate + H(+)</text>
        <dbReference type="Rhea" id="RHEA:23708"/>
        <dbReference type="Rhea" id="RHEA-COMP:9602"/>
        <dbReference type="Rhea" id="RHEA-COMP:9603"/>
        <dbReference type="ChEBI" id="CHEBI:15378"/>
        <dbReference type="ChEBI" id="CHEBI:58405"/>
        <dbReference type="ChEBI" id="CHEBI:60033"/>
        <dbReference type="ChEBI" id="CHEBI:78435"/>
        <dbReference type="EC" id="2.4.99.28"/>
    </reaction>
</comment>
<evidence type="ECO:0000256" key="4">
    <source>
        <dbReference type="ARBA" id="ARBA00022692"/>
    </source>
</evidence>
<name>A0A537LT89_9BACT</name>
<evidence type="ECO:0000256" key="9">
    <source>
        <dbReference type="ARBA" id="ARBA00032370"/>
    </source>
</evidence>
<evidence type="ECO:0000256" key="12">
    <source>
        <dbReference type="ARBA" id="ARBA00041185"/>
    </source>
</evidence>
<evidence type="ECO:0000256" key="1">
    <source>
        <dbReference type="ARBA" id="ARBA00004141"/>
    </source>
</evidence>
<evidence type="ECO:0000256" key="10">
    <source>
        <dbReference type="ARBA" id="ARBA00033270"/>
    </source>
</evidence>
<evidence type="ECO:0000256" key="5">
    <source>
        <dbReference type="ARBA" id="ARBA00022960"/>
    </source>
</evidence>
<gene>
    <name evidence="18" type="ORF">E6G98_05510</name>
</gene>
<evidence type="ECO:0000256" key="15">
    <source>
        <dbReference type="ARBA" id="ARBA00049902"/>
    </source>
</evidence>
<dbReference type="InterPro" id="IPR001182">
    <property type="entry name" value="FtsW/RodA"/>
</dbReference>
<evidence type="ECO:0000256" key="11">
    <source>
        <dbReference type="ARBA" id="ARBA00038053"/>
    </source>
</evidence>
<evidence type="ECO:0000256" key="16">
    <source>
        <dbReference type="ARBA" id="ARBA00049966"/>
    </source>
</evidence>
<keyword evidence="6" id="KW-0573">Peptidoglycan synthesis</keyword>